<name>A0ACB8U5P2_9APHY</name>
<keyword evidence="2" id="KW-1185">Reference proteome</keyword>
<evidence type="ECO:0000313" key="2">
    <source>
        <dbReference type="Proteomes" id="UP001055072"/>
    </source>
</evidence>
<sequence>METPEDHKARLARESEEQRAAIRQARAASETAKKKALSEYRYVPQGHGAILPIVPEKGVPSAVGTDGMTPCIGVYFQVGDDECFVAHIDSETTNDSSKERWESIRKLATNTRDQFHASLLAHVALPTTAHLGTLRLVVNRGDFSSCALGWGVNEAFKKMRDHNYVFHDPKIDKNTPNLEALAALRVVDAVEGTGFVVDKAKNGNDSLVSWGFGGGWTKQGEYGVKGFTFTDK</sequence>
<evidence type="ECO:0000313" key="1">
    <source>
        <dbReference type="EMBL" id="KAI0089707.1"/>
    </source>
</evidence>
<protein>
    <submittedName>
        <fullName evidence="1">Uncharacterized protein</fullName>
    </submittedName>
</protein>
<accession>A0ACB8U5P2</accession>
<comment type="caution">
    <text evidence="1">The sequence shown here is derived from an EMBL/GenBank/DDBJ whole genome shotgun (WGS) entry which is preliminary data.</text>
</comment>
<proteinExistence type="predicted"/>
<gene>
    <name evidence="1" type="ORF">BDY19DRAFT_992682</name>
</gene>
<organism evidence="1 2">
    <name type="scientific">Irpex rosettiformis</name>
    <dbReference type="NCBI Taxonomy" id="378272"/>
    <lineage>
        <taxon>Eukaryota</taxon>
        <taxon>Fungi</taxon>
        <taxon>Dikarya</taxon>
        <taxon>Basidiomycota</taxon>
        <taxon>Agaricomycotina</taxon>
        <taxon>Agaricomycetes</taxon>
        <taxon>Polyporales</taxon>
        <taxon>Irpicaceae</taxon>
        <taxon>Irpex</taxon>
    </lineage>
</organism>
<dbReference type="Proteomes" id="UP001055072">
    <property type="component" value="Unassembled WGS sequence"/>
</dbReference>
<reference evidence="1" key="1">
    <citation type="journal article" date="2021" name="Environ. Microbiol.">
        <title>Gene family expansions and transcriptome signatures uncover fungal adaptations to wood decay.</title>
        <authorList>
            <person name="Hage H."/>
            <person name="Miyauchi S."/>
            <person name="Viragh M."/>
            <person name="Drula E."/>
            <person name="Min B."/>
            <person name="Chaduli D."/>
            <person name="Navarro D."/>
            <person name="Favel A."/>
            <person name="Norest M."/>
            <person name="Lesage-Meessen L."/>
            <person name="Balint B."/>
            <person name="Merenyi Z."/>
            <person name="de Eugenio L."/>
            <person name="Morin E."/>
            <person name="Martinez A.T."/>
            <person name="Baldrian P."/>
            <person name="Stursova M."/>
            <person name="Martinez M.J."/>
            <person name="Novotny C."/>
            <person name="Magnuson J.K."/>
            <person name="Spatafora J.W."/>
            <person name="Maurice S."/>
            <person name="Pangilinan J."/>
            <person name="Andreopoulos W."/>
            <person name="LaButti K."/>
            <person name="Hundley H."/>
            <person name="Na H."/>
            <person name="Kuo A."/>
            <person name="Barry K."/>
            <person name="Lipzen A."/>
            <person name="Henrissat B."/>
            <person name="Riley R."/>
            <person name="Ahrendt S."/>
            <person name="Nagy L.G."/>
            <person name="Grigoriev I.V."/>
            <person name="Martin F."/>
            <person name="Rosso M.N."/>
        </authorList>
    </citation>
    <scope>NUCLEOTIDE SEQUENCE</scope>
    <source>
        <strain evidence="1">CBS 384.51</strain>
    </source>
</reference>
<dbReference type="EMBL" id="MU274909">
    <property type="protein sequence ID" value="KAI0089707.1"/>
    <property type="molecule type" value="Genomic_DNA"/>
</dbReference>